<dbReference type="InterPro" id="IPR008271">
    <property type="entry name" value="Ser/Thr_kinase_AS"/>
</dbReference>
<keyword evidence="12" id="KW-1185">Reference proteome</keyword>
<dbReference type="Gene3D" id="1.10.510.10">
    <property type="entry name" value="Transferase(Phosphotransferase) domain 1"/>
    <property type="match status" value="1"/>
</dbReference>
<evidence type="ECO:0000256" key="5">
    <source>
        <dbReference type="ARBA" id="ARBA00022777"/>
    </source>
</evidence>
<dbReference type="OrthoDB" id="2649at2759"/>
<feature type="binding site" evidence="9">
    <location>
        <position position="174"/>
    </location>
    <ligand>
        <name>ATP</name>
        <dbReference type="ChEBI" id="CHEBI:30616"/>
    </ligand>
</feature>
<dbReference type="PANTHER" id="PTHR47634">
    <property type="entry name" value="PROTEIN KINASE DOMAIN-CONTAINING PROTEIN-RELATED"/>
    <property type="match status" value="1"/>
</dbReference>
<dbReference type="PROSITE" id="PS00107">
    <property type="entry name" value="PROTEIN_KINASE_ATP"/>
    <property type="match status" value="1"/>
</dbReference>
<comment type="catalytic activity">
    <reaction evidence="8">
        <text>L-seryl-[protein] + ATP = O-phospho-L-seryl-[protein] + ADP + H(+)</text>
        <dbReference type="Rhea" id="RHEA:17989"/>
        <dbReference type="Rhea" id="RHEA-COMP:9863"/>
        <dbReference type="Rhea" id="RHEA-COMP:11604"/>
        <dbReference type="ChEBI" id="CHEBI:15378"/>
        <dbReference type="ChEBI" id="CHEBI:29999"/>
        <dbReference type="ChEBI" id="CHEBI:30616"/>
        <dbReference type="ChEBI" id="CHEBI:83421"/>
        <dbReference type="ChEBI" id="CHEBI:456216"/>
        <dbReference type="EC" id="2.7.11.1"/>
    </reaction>
</comment>
<evidence type="ECO:0000313" key="12">
    <source>
        <dbReference type="Proteomes" id="UP001154078"/>
    </source>
</evidence>
<dbReference type="PROSITE" id="PS00108">
    <property type="entry name" value="PROTEIN_KINASE_ST"/>
    <property type="match status" value="1"/>
</dbReference>
<keyword evidence="6 9" id="KW-0067">ATP-binding</keyword>
<dbReference type="GO" id="GO:0005737">
    <property type="term" value="C:cytoplasm"/>
    <property type="evidence" value="ECO:0007669"/>
    <property type="project" value="TreeGrafter"/>
</dbReference>
<name>A0A9P0BFP3_BRAAE</name>
<evidence type="ECO:0000256" key="4">
    <source>
        <dbReference type="ARBA" id="ARBA00022741"/>
    </source>
</evidence>
<dbReference type="EMBL" id="OV121139">
    <property type="protein sequence ID" value="CAH0561870.1"/>
    <property type="molecule type" value="Genomic_DNA"/>
</dbReference>
<feature type="domain" description="Protein kinase" evidence="10">
    <location>
        <begin position="143"/>
        <end position="539"/>
    </location>
</feature>
<dbReference type="Proteomes" id="UP001154078">
    <property type="component" value="Chromosome 8"/>
</dbReference>
<dbReference type="InterPro" id="IPR000719">
    <property type="entry name" value="Prot_kinase_dom"/>
</dbReference>
<dbReference type="PANTHER" id="PTHR47634:SF9">
    <property type="entry name" value="PROTEIN KINASE DOMAIN-CONTAINING PROTEIN-RELATED"/>
    <property type="match status" value="1"/>
</dbReference>
<evidence type="ECO:0000256" key="2">
    <source>
        <dbReference type="ARBA" id="ARBA00022527"/>
    </source>
</evidence>
<gene>
    <name evidence="11" type="ORF">MELIAE_LOCUS11162</name>
</gene>
<dbReference type="InterPro" id="IPR017441">
    <property type="entry name" value="Protein_kinase_ATP_BS"/>
</dbReference>
<dbReference type="GO" id="GO:0004674">
    <property type="term" value="F:protein serine/threonine kinase activity"/>
    <property type="evidence" value="ECO:0007669"/>
    <property type="project" value="UniProtKB-KW"/>
</dbReference>
<dbReference type="GO" id="GO:0050684">
    <property type="term" value="P:regulation of mRNA processing"/>
    <property type="evidence" value="ECO:0007669"/>
    <property type="project" value="TreeGrafter"/>
</dbReference>
<dbReference type="InterPro" id="IPR011009">
    <property type="entry name" value="Kinase-like_dom_sf"/>
</dbReference>
<evidence type="ECO:0000256" key="7">
    <source>
        <dbReference type="ARBA" id="ARBA00047899"/>
    </source>
</evidence>
<evidence type="ECO:0000256" key="9">
    <source>
        <dbReference type="PROSITE-ProRule" id="PRU10141"/>
    </source>
</evidence>
<dbReference type="GO" id="GO:0005634">
    <property type="term" value="C:nucleus"/>
    <property type="evidence" value="ECO:0007669"/>
    <property type="project" value="TreeGrafter"/>
</dbReference>
<evidence type="ECO:0000256" key="6">
    <source>
        <dbReference type="ARBA" id="ARBA00022840"/>
    </source>
</evidence>
<evidence type="ECO:0000259" key="10">
    <source>
        <dbReference type="PROSITE" id="PS50011"/>
    </source>
</evidence>
<accession>A0A9P0BFP3</accession>
<dbReference type="SMART" id="SM00220">
    <property type="entry name" value="S_TKc"/>
    <property type="match status" value="1"/>
</dbReference>
<dbReference type="EC" id="2.7.11.1" evidence="1"/>
<dbReference type="InterPro" id="IPR051334">
    <property type="entry name" value="SRPK"/>
</dbReference>
<comment type="catalytic activity">
    <reaction evidence="7">
        <text>L-threonyl-[protein] + ATP = O-phospho-L-threonyl-[protein] + ADP + H(+)</text>
        <dbReference type="Rhea" id="RHEA:46608"/>
        <dbReference type="Rhea" id="RHEA-COMP:11060"/>
        <dbReference type="Rhea" id="RHEA-COMP:11605"/>
        <dbReference type="ChEBI" id="CHEBI:15378"/>
        <dbReference type="ChEBI" id="CHEBI:30013"/>
        <dbReference type="ChEBI" id="CHEBI:30616"/>
        <dbReference type="ChEBI" id="CHEBI:61977"/>
        <dbReference type="ChEBI" id="CHEBI:456216"/>
        <dbReference type="EC" id="2.7.11.1"/>
    </reaction>
</comment>
<organism evidence="11 12">
    <name type="scientific">Brassicogethes aeneus</name>
    <name type="common">Rape pollen beetle</name>
    <name type="synonym">Meligethes aeneus</name>
    <dbReference type="NCBI Taxonomy" id="1431903"/>
    <lineage>
        <taxon>Eukaryota</taxon>
        <taxon>Metazoa</taxon>
        <taxon>Ecdysozoa</taxon>
        <taxon>Arthropoda</taxon>
        <taxon>Hexapoda</taxon>
        <taxon>Insecta</taxon>
        <taxon>Pterygota</taxon>
        <taxon>Neoptera</taxon>
        <taxon>Endopterygota</taxon>
        <taxon>Coleoptera</taxon>
        <taxon>Polyphaga</taxon>
        <taxon>Cucujiformia</taxon>
        <taxon>Nitidulidae</taxon>
        <taxon>Meligethinae</taxon>
        <taxon>Brassicogethes</taxon>
    </lineage>
</organism>
<reference evidence="11" key="1">
    <citation type="submission" date="2021-12" db="EMBL/GenBank/DDBJ databases">
        <authorList>
            <person name="King R."/>
        </authorList>
    </citation>
    <scope>NUCLEOTIDE SEQUENCE</scope>
</reference>
<keyword evidence="3" id="KW-0808">Transferase</keyword>
<keyword evidence="4 9" id="KW-0547">Nucleotide-binding</keyword>
<protein>
    <recommendedName>
        <fullName evidence="1">non-specific serine/threonine protein kinase</fullName>
        <ecNumber evidence="1">2.7.11.1</ecNumber>
    </recommendedName>
</protein>
<keyword evidence="2" id="KW-0723">Serine/threonine-protein kinase</keyword>
<evidence type="ECO:0000256" key="8">
    <source>
        <dbReference type="ARBA" id="ARBA00048679"/>
    </source>
</evidence>
<evidence type="ECO:0000313" key="11">
    <source>
        <dbReference type="EMBL" id="CAH0561870.1"/>
    </source>
</evidence>
<dbReference type="AlphaFoldDB" id="A0A9P0BFP3"/>
<dbReference type="FunFam" id="1.10.510.10:FF:000275">
    <property type="entry name" value="SRSF protein kinase 2 isoform X3"/>
    <property type="match status" value="1"/>
</dbReference>
<dbReference type="SUPFAM" id="SSF56112">
    <property type="entry name" value="Protein kinase-like (PK-like)"/>
    <property type="match status" value="1"/>
</dbReference>
<dbReference type="GO" id="GO:0000245">
    <property type="term" value="P:spliceosomal complex assembly"/>
    <property type="evidence" value="ECO:0007669"/>
    <property type="project" value="TreeGrafter"/>
</dbReference>
<keyword evidence="5" id="KW-0418">Kinase</keyword>
<dbReference type="Gene3D" id="3.30.200.20">
    <property type="entry name" value="Phosphorylase Kinase, domain 1"/>
    <property type="match status" value="1"/>
</dbReference>
<evidence type="ECO:0000256" key="3">
    <source>
        <dbReference type="ARBA" id="ARBA00022679"/>
    </source>
</evidence>
<proteinExistence type="predicted"/>
<dbReference type="Pfam" id="PF00069">
    <property type="entry name" value="Pkinase"/>
    <property type="match status" value="2"/>
</dbReference>
<dbReference type="PROSITE" id="PS50011">
    <property type="entry name" value="PROTEIN_KINASE_DOM"/>
    <property type="match status" value="1"/>
</dbReference>
<sequence>MEPDFNFVCYLNETKVCNTVNLIENNDIAIIILAHLLLPFSLLLFSRIFRRKKLVVVLTESTQVETNDVPDQITPIFFAITNYKSASCFSLTFTPVKGIDQIDETIIKKIQYVENRESQESDSDYGNGGYMPVHPGDILDGCWKVCRKLGFGHFSTVWLCKNKFNIEPKYVAIKICKSALMFSAVAQDEIRLLMHTKQVNNDHPGFHKIVQMIDTFRLTADNGVHTAIALESMGPSLLHLIIQSEFRGIQVPGVKRIIQQVLLGLTYLHDECNIIHTDIKPENILIKVKESYIEEMAERAERFTELGIPMPKSYISSERWIGPDEEEDVNDEICSKIEGQRASSYPNDVFLSDLVNFRQRHAEPRFRSPMWIGNSIEVKIADMGNACWENNHFSPEIQTRQYRALEVIMQSGYGYPADIWSVGCLAFEMATGEMLFNPKGKSSHSINIDHLSLIWEVLGGIPRYITETGTEAKVYFTEGKLKHVPDDELKIWKIEDVLVEKYKWKKVNAIPFASFIECLIEPDPALRLTAEIAMQNEWLNEV</sequence>
<evidence type="ECO:0000256" key="1">
    <source>
        <dbReference type="ARBA" id="ARBA00012513"/>
    </source>
</evidence>
<dbReference type="GO" id="GO:0005524">
    <property type="term" value="F:ATP binding"/>
    <property type="evidence" value="ECO:0007669"/>
    <property type="project" value="UniProtKB-UniRule"/>
</dbReference>